<dbReference type="Pfam" id="PF18306">
    <property type="entry name" value="LDcluster4"/>
    <property type="match status" value="1"/>
</dbReference>
<dbReference type="InterPro" id="IPR041164">
    <property type="entry name" value="LDcluster4"/>
</dbReference>
<sequence>MKYKIAVSGAAETAHCKARAMEKAVELGREIVRHKAILMTGATTGFPLWTARGAKEEGGISIGLSPAATEKAHVKTYHLPTNYFDLIIYTGFDYSGRNLLLTRSADAVIIGCGRMGTLNEFTVAFEDNKPIGILEGDWEIDELIKEIIEKSHRGPGKIVYDSDPKRLVEKLLKLIKKEKVVLIEEKLKNSKSNSNKHNGDLRE</sequence>
<reference evidence="2" key="1">
    <citation type="submission" date="2017-09" db="EMBL/GenBank/DDBJ databases">
        <title>Depth-based differentiation of microbial function through sediment-hosted aquifers and enrichment of novel symbionts in the deep terrestrial subsurface.</title>
        <authorList>
            <person name="Probst A.J."/>
            <person name="Ladd B."/>
            <person name="Jarett J.K."/>
            <person name="Geller-Mcgrath D.E."/>
            <person name="Sieber C.M.K."/>
            <person name="Emerson J.B."/>
            <person name="Anantharaman K."/>
            <person name="Thomas B.C."/>
            <person name="Malmstrom R."/>
            <person name="Stieglmeier M."/>
            <person name="Klingl A."/>
            <person name="Woyke T."/>
            <person name="Ryan C.M."/>
            <person name="Banfield J.F."/>
        </authorList>
    </citation>
    <scope>NUCLEOTIDE SEQUENCE [LARGE SCALE GENOMIC DNA]</scope>
</reference>
<evidence type="ECO:0000313" key="2">
    <source>
        <dbReference type="Proteomes" id="UP000228875"/>
    </source>
</evidence>
<dbReference type="AlphaFoldDB" id="A0A2M8DMF2"/>
<dbReference type="PANTHER" id="PTHR43393:SF3">
    <property type="entry name" value="LYSINE DECARBOXYLASE-LIKE PROTEIN"/>
    <property type="match status" value="1"/>
</dbReference>
<dbReference type="Gene3D" id="3.40.50.450">
    <property type="match status" value="1"/>
</dbReference>
<dbReference type="EMBL" id="PFTB01000055">
    <property type="protein sequence ID" value="PJB99299.1"/>
    <property type="molecule type" value="Genomic_DNA"/>
</dbReference>
<name>A0A2M8DMF2_9BACT</name>
<proteinExistence type="predicted"/>
<dbReference type="InterPro" id="IPR052341">
    <property type="entry name" value="LOG_family_nucleotidases"/>
</dbReference>
<dbReference type="Proteomes" id="UP000228875">
    <property type="component" value="Unassembled WGS sequence"/>
</dbReference>
<comment type="caution">
    <text evidence="1">The sequence shown here is derived from an EMBL/GenBank/DDBJ whole genome shotgun (WGS) entry which is preliminary data.</text>
</comment>
<evidence type="ECO:0000313" key="1">
    <source>
        <dbReference type="EMBL" id="PJB99299.1"/>
    </source>
</evidence>
<evidence type="ECO:0008006" key="3">
    <source>
        <dbReference type="Google" id="ProtNLM"/>
    </source>
</evidence>
<accession>A0A2M8DMF2</accession>
<dbReference type="GO" id="GO:0005829">
    <property type="term" value="C:cytosol"/>
    <property type="evidence" value="ECO:0007669"/>
    <property type="project" value="TreeGrafter"/>
</dbReference>
<protein>
    <recommendedName>
        <fullName evidence="3">Protein containing YHS domain protein</fullName>
    </recommendedName>
</protein>
<dbReference type="PANTHER" id="PTHR43393">
    <property type="entry name" value="CYTOKININ RIBOSIDE 5'-MONOPHOSPHATE PHOSPHORIBOHYDROLASE"/>
    <property type="match status" value="1"/>
</dbReference>
<gene>
    <name evidence="1" type="ORF">CO077_02440</name>
</gene>
<organism evidence="1 2">
    <name type="scientific">Candidatus Nealsonbacteria bacterium CG_4_9_14_0_8_um_filter_35_12</name>
    <dbReference type="NCBI Taxonomy" id="1974692"/>
    <lineage>
        <taxon>Bacteria</taxon>
        <taxon>Candidatus Nealsoniibacteriota</taxon>
    </lineage>
</organism>
<dbReference type="SUPFAM" id="SSF102405">
    <property type="entry name" value="MCP/YpsA-like"/>
    <property type="match status" value="1"/>
</dbReference>